<dbReference type="Proteomes" id="UP001054945">
    <property type="component" value="Unassembled WGS sequence"/>
</dbReference>
<dbReference type="EMBL" id="BPLR01015712">
    <property type="protein sequence ID" value="GIY78054.1"/>
    <property type="molecule type" value="Genomic_DNA"/>
</dbReference>
<comment type="caution">
    <text evidence="1">The sequence shown here is derived from an EMBL/GenBank/DDBJ whole genome shotgun (WGS) entry which is preliminary data.</text>
</comment>
<proteinExistence type="predicted"/>
<name>A0AAV4W788_CAEEX</name>
<reference evidence="1 2" key="1">
    <citation type="submission" date="2021-06" db="EMBL/GenBank/DDBJ databases">
        <title>Caerostris extrusa draft genome.</title>
        <authorList>
            <person name="Kono N."/>
            <person name="Arakawa K."/>
        </authorList>
    </citation>
    <scope>NUCLEOTIDE SEQUENCE [LARGE SCALE GENOMIC DNA]</scope>
</reference>
<gene>
    <name evidence="1" type="ORF">CEXT_167391</name>
</gene>
<protein>
    <submittedName>
        <fullName evidence="1">Uncharacterized protein</fullName>
    </submittedName>
</protein>
<organism evidence="1 2">
    <name type="scientific">Caerostris extrusa</name>
    <name type="common">Bark spider</name>
    <name type="synonym">Caerostris bankana</name>
    <dbReference type="NCBI Taxonomy" id="172846"/>
    <lineage>
        <taxon>Eukaryota</taxon>
        <taxon>Metazoa</taxon>
        <taxon>Ecdysozoa</taxon>
        <taxon>Arthropoda</taxon>
        <taxon>Chelicerata</taxon>
        <taxon>Arachnida</taxon>
        <taxon>Araneae</taxon>
        <taxon>Araneomorphae</taxon>
        <taxon>Entelegynae</taxon>
        <taxon>Araneoidea</taxon>
        <taxon>Araneidae</taxon>
        <taxon>Caerostris</taxon>
    </lineage>
</organism>
<keyword evidence="2" id="KW-1185">Reference proteome</keyword>
<dbReference type="AlphaFoldDB" id="A0AAV4W788"/>
<accession>A0AAV4W788</accession>
<evidence type="ECO:0000313" key="2">
    <source>
        <dbReference type="Proteomes" id="UP001054945"/>
    </source>
</evidence>
<sequence>MISTDLDESAKNISKEIENPDDSRVLKKKKKKKKIQFLFAISKDCLNRFRCEKSSTAKFHWNWKISHPEELSLPESPGACCASLHSWWGGGIFKWRL</sequence>
<evidence type="ECO:0000313" key="1">
    <source>
        <dbReference type="EMBL" id="GIY78054.1"/>
    </source>
</evidence>